<dbReference type="PANTHER" id="PTHR33164">
    <property type="entry name" value="TRANSCRIPTIONAL REGULATOR, MARR FAMILY"/>
    <property type="match status" value="1"/>
</dbReference>
<evidence type="ECO:0000256" key="1">
    <source>
        <dbReference type="SAM" id="MobiDB-lite"/>
    </source>
</evidence>
<evidence type="ECO:0000313" key="3">
    <source>
        <dbReference type="EMBL" id="GGC90706.1"/>
    </source>
</evidence>
<keyword evidence="4" id="KW-1185">Reference proteome</keyword>
<dbReference type="RefSeq" id="WP_188667924.1">
    <property type="nucleotide sequence ID" value="NZ_BMJI01000008.1"/>
</dbReference>
<evidence type="ECO:0000259" key="2">
    <source>
        <dbReference type="PROSITE" id="PS50995"/>
    </source>
</evidence>
<dbReference type="Proteomes" id="UP000597761">
    <property type="component" value="Unassembled WGS sequence"/>
</dbReference>
<gene>
    <name evidence="3" type="ORF">GCM10011512_17160</name>
</gene>
<dbReference type="InterPro" id="IPR000835">
    <property type="entry name" value="HTH_MarR-typ"/>
</dbReference>
<organism evidence="3 4">
    <name type="scientific">Tersicoccus solisilvae</name>
    <dbReference type="NCBI Taxonomy" id="1882339"/>
    <lineage>
        <taxon>Bacteria</taxon>
        <taxon>Bacillati</taxon>
        <taxon>Actinomycetota</taxon>
        <taxon>Actinomycetes</taxon>
        <taxon>Micrococcales</taxon>
        <taxon>Micrococcaceae</taxon>
        <taxon>Tersicoccus</taxon>
    </lineage>
</organism>
<reference evidence="4" key="1">
    <citation type="journal article" date="2019" name="Int. J. Syst. Evol. Microbiol.">
        <title>The Global Catalogue of Microorganisms (GCM) 10K type strain sequencing project: providing services to taxonomists for standard genome sequencing and annotation.</title>
        <authorList>
            <consortium name="The Broad Institute Genomics Platform"/>
            <consortium name="The Broad Institute Genome Sequencing Center for Infectious Disease"/>
            <person name="Wu L."/>
            <person name="Ma J."/>
        </authorList>
    </citation>
    <scope>NUCLEOTIDE SEQUENCE [LARGE SCALE GENOMIC DNA]</scope>
    <source>
        <strain evidence="4">CGMCC 1.15480</strain>
    </source>
</reference>
<comment type="caution">
    <text evidence="3">The sequence shown here is derived from an EMBL/GenBank/DDBJ whole genome shotgun (WGS) entry which is preliminary data.</text>
</comment>
<dbReference type="PROSITE" id="PS50995">
    <property type="entry name" value="HTH_MARR_2"/>
    <property type="match status" value="1"/>
</dbReference>
<dbReference type="Gene3D" id="1.10.10.10">
    <property type="entry name" value="Winged helix-like DNA-binding domain superfamily/Winged helix DNA-binding domain"/>
    <property type="match status" value="1"/>
</dbReference>
<feature type="region of interest" description="Disordered" evidence="1">
    <location>
        <begin position="182"/>
        <end position="211"/>
    </location>
</feature>
<dbReference type="EMBL" id="BMJI01000008">
    <property type="protein sequence ID" value="GGC90706.1"/>
    <property type="molecule type" value="Genomic_DNA"/>
</dbReference>
<feature type="region of interest" description="Disordered" evidence="1">
    <location>
        <begin position="1"/>
        <end position="39"/>
    </location>
</feature>
<feature type="compositionally biased region" description="Pro residues" evidence="1">
    <location>
        <begin position="195"/>
        <end position="211"/>
    </location>
</feature>
<dbReference type="PANTHER" id="PTHR33164:SF106">
    <property type="entry name" value="TRANSCRIPTIONAL REGULATORY PROTEIN"/>
    <property type="match status" value="1"/>
</dbReference>
<feature type="compositionally biased region" description="Low complexity" evidence="1">
    <location>
        <begin position="15"/>
        <end position="25"/>
    </location>
</feature>
<feature type="domain" description="HTH marR-type" evidence="2">
    <location>
        <begin position="36"/>
        <end position="176"/>
    </location>
</feature>
<dbReference type="SMART" id="SM00347">
    <property type="entry name" value="HTH_MARR"/>
    <property type="match status" value="1"/>
</dbReference>
<protein>
    <recommendedName>
        <fullName evidence="2">HTH marR-type domain-containing protein</fullName>
    </recommendedName>
</protein>
<sequence>MQRHSGGSSGYWYGPPAATSAASPDARPRPAEPAAEDEPAVRVLNALRDYRAAEAGMRRRSRDAMGMGEKDLLALRYLLEADRAGTLLTPGDLARRLGISTASTTTLLDRLTRSGHVRRAPHPTDRRALVVLPTADTDGEVRSTLGGMHERMLDVARSLDPEQAETVAAFLTAMAAQVAAPLDGADDAVESRLAPPAPGGPRPPDQPAAES</sequence>
<dbReference type="SUPFAM" id="SSF46785">
    <property type="entry name" value="Winged helix' DNA-binding domain"/>
    <property type="match status" value="1"/>
</dbReference>
<dbReference type="InterPro" id="IPR036388">
    <property type="entry name" value="WH-like_DNA-bd_sf"/>
</dbReference>
<dbReference type="InterPro" id="IPR039422">
    <property type="entry name" value="MarR/SlyA-like"/>
</dbReference>
<dbReference type="Pfam" id="PF12802">
    <property type="entry name" value="MarR_2"/>
    <property type="match status" value="1"/>
</dbReference>
<proteinExistence type="predicted"/>
<evidence type="ECO:0000313" key="4">
    <source>
        <dbReference type="Proteomes" id="UP000597761"/>
    </source>
</evidence>
<accession>A0ABQ1P4N2</accession>
<dbReference type="InterPro" id="IPR036390">
    <property type="entry name" value="WH_DNA-bd_sf"/>
</dbReference>
<name>A0ABQ1P4N2_9MICC</name>